<name>A0A918KVM9_9GAMM</name>
<reference evidence="2" key="1">
    <citation type="journal article" date="2014" name="Int. J. Syst. Evol. Microbiol.">
        <title>Complete genome sequence of Corynebacterium casei LMG S-19264T (=DSM 44701T), isolated from a smear-ripened cheese.</title>
        <authorList>
            <consortium name="US DOE Joint Genome Institute (JGI-PGF)"/>
            <person name="Walter F."/>
            <person name="Albersmeier A."/>
            <person name="Kalinowski J."/>
            <person name="Ruckert C."/>
        </authorList>
    </citation>
    <scope>NUCLEOTIDE SEQUENCE</scope>
    <source>
        <strain evidence="2">KCTC 22169</strain>
    </source>
</reference>
<proteinExistence type="predicted"/>
<evidence type="ECO:0000313" key="3">
    <source>
        <dbReference type="Proteomes" id="UP000626148"/>
    </source>
</evidence>
<reference evidence="2" key="2">
    <citation type="submission" date="2020-09" db="EMBL/GenBank/DDBJ databases">
        <authorList>
            <person name="Sun Q."/>
            <person name="Kim S."/>
        </authorList>
    </citation>
    <scope>NUCLEOTIDE SEQUENCE</scope>
    <source>
        <strain evidence="2">KCTC 22169</strain>
    </source>
</reference>
<accession>A0A918KVM9</accession>
<dbReference type="EMBL" id="BMXR01000021">
    <property type="protein sequence ID" value="GGX75318.1"/>
    <property type="molecule type" value="Genomic_DNA"/>
</dbReference>
<dbReference type="AlphaFoldDB" id="A0A918KVM9"/>
<dbReference type="Proteomes" id="UP000626148">
    <property type="component" value="Unassembled WGS sequence"/>
</dbReference>
<organism evidence="2 3">
    <name type="scientific">Saccharospirillum salsuginis</name>
    <dbReference type="NCBI Taxonomy" id="418750"/>
    <lineage>
        <taxon>Bacteria</taxon>
        <taxon>Pseudomonadati</taxon>
        <taxon>Pseudomonadota</taxon>
        <taxon>Gammaproteobacteria</taxon>
        <taxon>Oceanospirillales</taxon>
        <taxon>Saccharospirillaceae</taxon>
        <taxon>Saccharospirillum</taxon>
    </lineage>
</organism>
<feature type="region of interest" description="Disordered" evidence="1">
    <location>
        <begin position="120"/>
        <end position="143"/>
    </location>
</feature>
<keyword evidence="3" id="KW-1185">Reference proteome</keyword>
<sequence length="208" mass="23069">MNDAQANTLAQSAMRDLHPSWLANLDSDLVIQARGRALGRQWLADRLARTESLYRDLQVYSDALRPPHLPVWLFQPLPVGLDRALGAHAYAGLIKTSVARAQVAHWRDLLGSDLYTRVLNTPAEGDPGPVESQPNPRASDMGERLRRQGAIELYRVAFAHHPLAAERIQLGFPRDWALSKGRARLSTPRARAVIETVRETPNAEPAPA</sequence>
<dbReference type="RefSeq" id="WP_189613651.1">
    <property type="nucleotide sequence ID" value="NZ_BMXR01000021.1"/>
</dbReference>
<evidence type="ECO:0000256" key="1">
    <source>
        <dbReference type="SAM" id="MobiDB-lite"/>
    </source>
</evidence>
<comment type="caution">
    <text evidence="2">The sequence shown here is derived from an EMBL/GenBank/DDBJ whole genome shotgun (WGS) entry which is preliminary data.</text>
</comment>
<protein>
    <submittedName>
        <fullName evidence="2">Uncharacterized protein</fullName>
    </submittedName>
</protein>
<gene>
    <name evidence="2" type="ORF">GCM10007392_48080</name>
</gene>
<evidence type="ECO:0000313" key="2">
    <source>
        <dbReference type="EMBL" id="GGX75318.1"/>
    </source>
</evidence>